<name>A0A1M4V4F6_9CLOT</name>
<dbReference type="AlphaFoldDB" id="A0A1M4V4F6"/>
<accession>A0A1M4V4F6</accession>
<keyword evidence="2" id="KW-1185">Reference proteome</keyword>
<dbReference type="EMBL" id="FQVG01000010">
    <property type="protein sequence ID" value="SHE63876.1"/>
    <property type="molecule type" value="Genomic_DNA"/>
</dbReference>
<evidence type="ECO:0000313" key="2">
    <source>
        <dbReference type="Proteomes" id="UP000184423"/>
    </source>
</evidence>
<protein>
    <submittedName>
        <fullName evidence="1">Uncharacterized protein</fullName>
    </submittedName>
</protein>
<gene>
    <name evidence="1" type="ORF">SAMN02746091_00804</name>
</gene>
<reference evidence="2" key="1">
    <citation type="submission" date="2016-11" db="EMBL/GenBank/DDBJ databases">
        <authorList>
            <person name="Varghese N."/>
            <person name="Submissions S."/>
        </authorList>
    </citation>
    <scope>NUCLEOTIDE SEQUENCE [LARGE SCALE GENOMIC DNA]</scope>
    <source>
        <strain evidence="2">DSM 10124</strain>
    </source>
</reference>
<sequence>MLSLFRLGPKMIVIGSKNPEELSNEISKSFSAVKTNLIDALNSTYENSTIIFITEPNKKIAHIKDILTTIYINMPSDEFYNNLINNRICEKINDIRTAPGIIVMRTQGDKDKIISSVAYEYRAKMLPIFDSLENGESNQTIILFTEKPLNSRLTINSFDSTTLLIDENITTISSKLRNQALRFLNEGLVDRPWYELSIRIYDRYSKYDMHYKRLSIALDNLDVGFILGEMWTKDTPRFLLSVLVYQIKLFTLLPPTEIKKILLGLEYTDDGTRIVDFDLIYKNKKIDWTEVKVNNLERKNLGMMFREEILKTLSDEQRQKLINLENIILNTRE</sequence>
<proteinExistence type="predicted"/>
<dbReference type="RefSeq" id="WP_073248016.1">
    <property type="nucleotide sequence ID" value="NZ_FQVG01000010.1"/>
</dbReference>
<dbReference type="Proteomes" id="UP000184423">
    <property type="component" value="Unassembled WGS sequence"/>
</dbReference>
<evidence type="ECO:0000313" key="1">
    <source>
        <dbReference type="EMBL" id="SHE63876.1"/>
    </source>
</evidence>
<organism evidence="1 2">
    <name type="scientific">Caloramator proteoclasticus DSM 10124</name>
    <dbReference type="NCBI Taxonomy" id="1121262"/>
    <lineage>
        <taxon>Bacteria</taxon>
        <taxon>Bacillati</taxon>
        <taxon>Bacillota</taxon>
        <taxon>Clostridia</taxon>
        <taxon>Eubacteriales</taxon>
        <taxon>Clostridiaceae</taxon>
        <taxon>Caloramator</taxon>
    </lineage>
</organism>